<accession>A0A2V1DYQ7</accession>
<evidence type="ECO:0000256" key="8">
    <source>
        <dbReference type="ARBA" id="ARBA00044198"/>
    </source>
</evidence>
<proteinExistence type="inferred from homology"/>
<dbReference type="GO" id="GO:0033204">
    <property type="term" value="F:ribonuclease P RNA binding"/>
    <property type="evidence" value="ECO:0007669"/>
    <property type="project" value="InterPro"/>
</dbReference>
<keyword evidence="6" id="KW-0378">Hydrolase</keyword>
<organism evidence="11 12">
    <name type="scientific">Periconia macrospinosa</name>
    <dbReference type="NCBI Taxonomy" id="97972"/>
    <lineage>
        <taxon>Eukaryota</taxon>
        <taxon>Fungi</taxon>
        <taxon>Dikarya</taxon>
        <taxon>Ascomycota</taxon>
        <taxon>Pezizomycotina</taxon>
        <taxon>Dothideomycetes</taxon>
        <taxon>Pleosporomycetidae</taxon>
        <taxon>Pleosporales</taxon>
        <taxon>Massarineae</taxon>
        <taxon>Periconiaceae</taxon>
        <taxon>Periconia</taxon>
    </lineage>
</organism>
<evidence type="ECO:0000256" key="10">
    <source>
        <dbReference type="SAM" id="MobiDB-lite"/>
    </source>
</evidence>
<dbReference type="GO" id="GO:0001682">
    <property type="term" value="P:tRNA 5'-leader removal"/>
    <property type="evidence" value="ECO:0007669"/>
    <property type="project" value="InterPro"/>
</dbReference>
<evidence type="ECO:0000256" key="5">
    <source>
        <dbReference type="ARBA" id="ARBA00022694"/>
    </source>
</evidence>
<dbReference type="InterPro" id="IPR016819">
    <property type="entry name" value="RNase_P/MRP_POP5"/>
</dbReference>
<sequence length="185" mass="20725">MVRVKNRYLVVNFLYPAPPGSQAKRDQALPDLVQFHAPTPDAFHTGLLLRLIRDGVNELFGDYGTAMVNNALKVNYWSPATSTAIIRCPRDNFEMVWAALTFVTKLPRPVDLPVVVKVVRVSGTIKKAEEEVIKRAKLIIRRAKAAESGPRDEIVESAVKAVEKRREEENQVLTRVDDDDESGSD</sequence>
<dbReference type="PIRSF" id="PIRSF023803">
    <property type="entry name" value="Ribonuclease_P_prd"/>
    <property type="match status" value="1"/>
</dbReference>
<dbReference type="AlphaFoldDB" id="A0A2V1DYQ7"/>
<comment type="similarity">
    <text evidence="3">Belongs to the eukaryotic/archaeal RNase P protein component 2 family.</text>
</comment>
<dbReference type="STRING" id="97972.A0A2V1DYQ7"/>
<evidence type="ECO:0000256" key="6">
    <source>
        <dbReference type="ARBA" id="ARBA00022801"/>
    </source>
</evidence>
<dbReference type="HAMAP" id="MF_00755">
    <property type="entry name" value="RNase_P_2"/>
    <property type="match status" value="1"/>
</dbReference>
<dbReference type="Pfam" id="PF01900">
    <property type="entry name" value="RNase_P_Rpp14"/>
    <property type="match status" value="1"/>
</dbReference>
<evidence type="ECO:0000256" key="1">
    <source>
        <dbReference type="ARBA" id="ARBA00000928"/>
    </source>
</evidence>
<dbReference type="Proteomes" id="UP000244855">
    <property type="component" value="Unassembled WGS sequence"/>
</dbReference>
<dbReference type="GO" id="GO:0004526">
    <property type="term" value="F:ribonuclease P activity"/>
    <property type="evidence" value="ECO:0007669"/>
    <property type="project" value="UniProtKB-EC"/>
</dbReference>
<comment type="function">
    <text evidence="9">Component of ribonuclease P, a protein complex that generates mature tRNA molecules by cleaving their 5'-ends. Also a component of RNase MRP, which cleaves pre-rRNA sequences.</text>
</comment>
<evidence type="ECO:0000256" key="7">
    <source>
        <dbReference type="ARBA" id="ARBA00023242"/>
    </source>
</evidence>
<keyword evidence="7" id="KW-0539">Nucleus</keyword>
<dbReference type="InterPro" id="IPR038085">
    <property type="entry name" value="Rnp2-like_sf"/>
</dbReference>
<feature type="non-terminal residue" evidence="11">
    <location>
        <position position="185"/>
    </location>
</feature>
<evidence type="ECO:0000256" key="4">
    <source>
        <dbReference type="ARBA" id="ARBA00012179"/>
    </source>
</evidence>
<dbReference type="SUPFAM" id="SSF160350">
    <property type="entry name" value="Rnp2-like"/>
    <property type="match status" value="1"/>
</dbReference>
<feature type="region of interest" description="Disordered" evidence="10">
    <location>
        <begin position="164"/>
        <end position="185"/>
    </location>
</feature>
<name>A0A2V1DYQ7_9PLEO</name>
<dbReference type="PANTHER" id="PTHR15441">
    <property type="entry name" value="RIBONUCLEASE P PROTEIN SUBUNIT P14"/>
    <property type="match status" value="1"/>
</dbReference>
<dbReference type="PANTHER" id="PTHR15441:SF2">
    <property type="entry name" value="RIBONUCLEASE P_MRP PROTEIN SUBUNIT POP5"/>
    <property type="match status" value="1"/>
</dbReference>
<dbReference type="GO" id="GO:0000172">
    <property type="term" value="C:ribonuclease MRP complex"/>
    <property type="evidence" value="ECO:0007669"/>
    <property type="project" value="TreeGrafter"/>
</dbReference>
<keyword evidence="5" id="KW-0819">tRNA processing</keyword>
<evidence type="ECO:0000256" key="2">
    <source>
        <dbReference type="ARBA" id="ARBA00004123"/>
    </source>
</evidence>
<dbReference type="EC" id="3.1.26.5" evidence="4"/>
<dbReference type="OrthoDB" id="24745at2759"/>
<gene>
    <name evidence="11" type="ORF">DM02DRAFT_504356</name>
</gene>
<dbReference type="GO" id="GO:0000460">
    <property type="term" value="P:maturation of 5.8S rRNA"/>
    <property type="evidence" value="ECO:0007669"/>
    <property type="project" value="UniProtKB-ARBA"/>
</dbReference>
<evidence type="ECO:0000313" key="11">
    <source>
        <dbReference type="EMBL" id="PVI03199.1"/>
    </source>
</evidence>
<dbReference type="InterPro" id="IPR002759">
    <property type="entry name" value="Pop5/Rpp14/Rnp2-like"/>
</dbReference>
<comment type="catalytic activity">
    <reaction evidence="1">
        <text>Endonucleolytic cleavage of RNA, removing 5'-extranucleotides from tRNA precursor.</text>
        <dbReference type="EC" id="3.1.26.5"/>
    </reaction>
</comment>
<evidence type="ECO:0000256" key="9">
    <source>
        <dbReference type="ARBA" id="ARBA00055200"/>
    </source>
</evidence>
<comment type="subcellular location">
    <subcellularLocation>
        <location evidence="2">Nucleus</location>
    </subcellularLocation>
</comment>
<dbReference type="GO" id="GO:0030681">
    <property type="term" value="C:multimeric ribonuclease P complex"/>
    <property type="evidence" value="ECO:0007669"/>
    <property type="project" value="TreeGrafter"/>
</dbReference>
<reference evidence="11 12" key="1">
    <citation type="journal article" date="2018" name="Sci. Rep.">
        <title>Comparative genomics provides insights into the lifestyle and reveals functional heterogeneity of dark septate endophytic fungi.</title>
        <authorList>
            <person name="Knapp D.G."/>
            <person name="Nemeth J.B."/>
            <person name="Barry K."/>
            <person name="Hainaut M."/>
            <person name="Henrissat B."/>
            <person name="Johnson J."/>
            <person name="Kuo A."/>
            <person name="Lim J.H.P."/>
            <person name="Lipzen A."/>
            <person name="Nolan M."/>
            <person name="Ohm R.A."/>
            <person name="Tamas L."/>
            <person name="Grigoriev I.V."/>
            <person name="Spatafora J.W."/>
            <person name="Nagy L.G."/>
            <person name="Kovacs G.M."/>
        </authorList>
    </citation>
    <scope>NUCLEOTIDE SEQUENCE [LARGE SCALE GENOMIC DNA]</scope>
    <source>
        <strain evidence="11 12">DSE2036</strain>
    </source>
</reference>
<dbReference type="EMBL" id="KZ805334">
    <property type="protein sequence ID" value="PVI03199.1"/>
    <property type="molecule type" value="Genomic_DNA"/>
</dbReference>
<dbReference type="Gene3D" id="3.30.70.3250">
    <property type="entry name" value="Ribonuclease P, Pop5 subunit"/>
    <property type="match status" value="1"/>
</dbReference>
<evidence type="ECO:0000256" key="3">
    <source>
        <dbReference type="ARBA" id="ARBA00010800"/>
    </source>
</evidence>
<dbReference type="GO" id="GO:0005730">
    <property type="term" value="C:nucleolus"/>
    <property type="evidence" value="ECO:0007669"/>
    <property type="project" value="TreeGrafter"/>
</dbReference>
<evidence type="ECO:0000313" key="12">
    <source>
        <dbReference type="Proteomes" id="UP000244855"/>
    </source>
</evidence>
<keyword evidence="12" id="KW-1185">Reference proteome</keyword>
<protein>
    <recommendedName>
        <fullName evidence="8">Ribonuclease P/MRP protein subunit POP5</fullName>
        <ecNumber evidence="4">3.1.26.5</ecNumber>
    </recommendedName>
</protein>
<dbReference type="FunFam" id="3.30.70.3250:FF:000004">
    <property type="entry name" value="Ribonuclease P/MRP protein subunit POP5"/>
    <property type="match status" value="1"/>
</dbReference>